<name>A0A5R8ZV93_PSENT</name>
<dbReference type="Proteomes" id="UP000307510">
    <property type="component" value="Unassembled WGS sequence"/>
</dbReference>
<dbReference type="InterPro" id="IPR009492">
    <property type="entry name" value="TniQ"/>
</dbReference>
<organism evidence="2 3">
    <name type="scientific">Pseudomonas nitroreducens</name>
    <dbReference type="NCBI Taxonomy" id="46680"/>
    <lineage>
        <taxon>Bacteria</taxon>
        <taxon>Pseudomonadati</taxon>
        <taxon>Pseudomonadota</taxon>
        <taxon>Gammaproteobacteria</taxon>
        <taxon>Pseudomonadales</taxon>
        <taxon>Pseudomonadaceae</taxon>
        <taxon>Pseudomonas</taxon>
    </lineage>
</organism>
<dbReference type="RefSeq" id="WP_138216944.1">
    <property type="nucleotide sequence ID" value="NZ_VASG01000011.1"/>
</dbReference>
<dbReference type="AlphaFoldDB" id="A0A5R8ZV93"/>
<comment type="caution">
    <text evidence="2">The sequence shown here is derived from an EMBL/GenBank/DDBJ whole genome shotgun (WGS) entry which is preliminary data.</text>
</comment>
<protein>
    <recommendedName>
        <fullName evidence="1">TniQ domain-containing protein</fullName>
    </recommendedName>
</protein>
<evidence type="ECO:0000313" key="2">
    <source>
        <dbReference type="EMBL" id="TLP69610.1"/>
    </source>
</evidence>
<gene>
    <name evidence="2" type="ORF">FEA48_29425</name>
</gene>
<accession>A0A5R8ZV93</accession>
<feature type="domain" description="TniQ" evidence="1">
    <location>
        <begin position="6"/>
        <end position="156"/>
    </location>
</feature>
<reference evidence="2 3" key="1">
    <citation type="submission" date="2019-05" db="EMBL/GenBank/DDBJ databases">
        <authorList>
            <person name="Moore K."/>
            <person name="O'Neill P."/>
            <person name="Farbos A."/>
            <person name="Studholme D.J."/>
        </authorList>
    </citation>
    <scope>NUCLEOTIDE SEQUENCE [LARGE SCALE GENOMIC DNA]</scope>
    <source>
        <strain evidence="2 3">DSM 9128</strain>
    </source>
</reference>
<dbReference type="Pfam" id="PF06527">
    <property type="entry name" value="TniQ"/>
    <property type="match status" value="1"/>
</dbReference>
<sequence>MSPIGFFPSPLPDESFESLIYRYTHLQCVVTSQGFREVICVLFGMNKSPASLGKADLLYFSNRVSNSDLGFFEELLRCHSYYFLLSSFSFVDELKMVRSNLPSAHVEERVTTGAFFERKYCPLCLDSDIEDFGAAYWHRAHQCPGVSCCWKHSVELMALDYVRLSEFSFSKSYAKLVQSPREIKYVSCAARLRYAKFFKVILDCNLVGLDISVLERVLDYYLWSRRCILNECCIVSRVKELDGYNDISRRLLHYEFHGPVLFSLGKVGDLELLICYLSTVFDVEDFLRLCSSGLLEGLEAGYDVLCRTYPAINWQWVFKRELICAKPGAYSAFLISEIERFDRDWCLRFFDIVEADKKRPGLVLMSFCFREIYISQ</sequence>
<reference evidence="3" key="2">
    <citation type="submission" date="2019-06" db="EMBL/GenBank/DDBJ databases">
        <title>AzeR, a transcriptional regulator that responds to azelaic acid in Pseudomonas nitroreducens.</title>
        <authorList>
            <person name="Bez C."/>
            <person name="Javvadi S.G."/>
            <person name="Bertani I."/>
            <person name="Devescovi G."/>
            <person name="Studholme D.J."/>
            <person name="Geller A."/>
            <person name="Levy A."/>
            <person name="Venturi V."/>
        </authorList>
    </citation>
    <scope>NUCLEOTIDE SEQUENCE [LARGE SCALE GENOMIC DNA]</scope>
    <source>
        <strain evidence="3">DSM 9128</strain>
    </source>
</reference>
<evidence type="ECO:0000259" key="1">
    <source>
        <dbReference type="Pfam" id="PF06527"/>
    </source>
</evidence>
<proteinExistence type="predicted"/>
<dbReference type="EMBL" id="VASG01000011">
    <property type="protein sequence ID" value="TLP69610.1"/>
    <property type="molecule type" value="Genomic_DNA"/>
</dbReference>
<evidence type="ECO:0000313" key="3">
    <source>
        <dbReference type="Proteomes" id="UP000307510"/>
    </source>
</evidence>